<organismHost>
    <name type="scientific">Felis catus</name>
    <name type="common">Cat</name>
    <name type="synonym">Felis silvestris catus</name>
    <dbReference type="NCBI Taxonomy" id="9685"/>
</organismHost>
<organismHost>
    <name type="scientific">Bos taurus</name>
    <name type="common">Bovine</name>
    <dbReference type="NCBI Taxonomy" id="9913"/>
</organismHost>
<sequence>MLLEMDKIKITVDSKIGSIVTISYNLEKITIDVTPKKKKEKDVLLAQSVAVEEVKDVRVEEKNIIDITDDDDMDVESQVIYE</sequence>
<dbReference type="EMBL" id="LT896721">
    <property type="protein sequence ID" value="SNB54222.1"/>
    <property type="molecule type" value="Genomic_DNA"/>
</dbReference>
<gene>
    <name evidence="1" type="primary">CPXV181</name>
</gene>
<reference evidence="1" key="1">
    <citation type="submission" date="2017-06" db="EMBL/GenBank/DDBJ databases">
        <authorList>
            <person name="Kim H.J."/>
            <person name="Triplett B.A."/>
        </authorList>
    </citation>
    <scope>NUCLEOTIDE SEQUENCE</scope>
    <source>
        <strain evidence="1">Ger 2010 MKY</strain>
    </source>
</reference>
<name>A0A212Q4I7_COWPX</name>
<protein>
    <submittedName>
        <fullName evidence="1">CPXV181 protein</fullName>
    </submittedName>
</protein>
<organismHost>
    <name type="scientific">Loxodonta africana</name>
    <name type="common">African elephant</name>
    <dbReference type="NCBI Taxonomy" id="9785"/>
</organismHost>
<organismHost>
    <name type="scientific">Microtus agrestis</name>
    <name type="common">Short-tailed field vole</name>
    <dbReference type="NCBI Taxonomy" id="29092"/>
</organismHost>
<accession>A0A212Q4I7</accession>
<dbReference type="Proteomes" id="UP000272857">
    <property type="component" value="Segment"/>
</dbReference>
<organism evidence="1">
    <name type="scientific">Cowpox virus</name>
    <name type="common">CPV</name>
    <dbReference type="NCBI Taxonomy" id="10243"/>
    <lineage>
        <taxon>Viruses</taxon>
        <taxon>Varidnaviria</taxon>
        <taxon>Bamfordvirae</taxon>
        <taxon>Nucleocytoviricota</taxon>
        <taxon>Pokkesviricetes</taxon>
        <taxon>Chitovirales</taxon>
        <taxon>Poxviridae</taxon>
        <taxon>Chordopoxvirinae</taxon>
        <taxon>Orthopoxvirus</taxon>
        <taxon>Orthopoxvirus cowpox</taxon>
    </lineage>
</organism>
<proteinExistence type="predicted"/>
<organismHost>
    <name type="scientific">Apodemus sylvaticus</name>
    <name type="common">European woodmouse</name>
    <dbReference type="NCBI Taxonomy" id="10129"/>
</organismHost>
<evidence type="ECO:0000313" key="1">
    <source>
        <dbReference type="EMBL" id="SNB54222.1"/>
    </source>
</evidence>
<organismHost>
    <name type="scientific">Mus musculus</name>
    <name type="common">Mouse</name>
    <dbReference type="NCBI Taxonomy" id="10090"/>
</organismHost>
<organismHost>
    <name type="scientific">Homo sapiens</name>
    <name type="common">Human</name>
    <dbReference type="NCBI Taxonomy" id="9606"/>
</organismHost>
<organismHost>
    <name type="scientific">Myodes glareolus</name>
    <name type="common">Bank vole</name>
    <name type="synonym">Clethrionomys glareolus</name>
    <dbReference type="NCBI Taxonomy" id="447135"/>
</organismHost>